<comment type="caution">
    <text evidence="3">The sequence shown here is derived from an EMBL/GenBank/DDBJ whole genome shotgun (WGS) entry which is preliminary data.</text>
</comment>
<keyword evidence="4" id="KW-1185">Reference proteome</keyword>
<dbReference type="AlphaFoldDB" id="A0A835YHB4"/>
<accession>A0A835YHB4</accession>
<keyword evidence="1" id="KW-0175">Coiled coil</keyword>
<proteinExistence type="predicted"/>
<feature type="compositionally biased region" description="Low complexity" evidence="2">
    <location>
        <begin position="22"/>
        <end position="54"/>
    </location>
</feature>
<feature type="coiled-coil region" evidence="1">
    <location>
        <begin position="72"/>
        <end position="99"/>
    </location>
</feature>
<evidence type="ECO:0000313" key="3">
    <source>
        <dbReference type="EMBL" id="KAG2497629.1"/>
    </source>
</evidence>
<evidence type="ECO:0000256" key="1">
    <source>
        <dbReference type="SAM" id="Coils"/>
    </source>
</evidence>
<sequence>MGPAWRISVPVVNPASLQLTRSASGGSKKAVASKPKATGATGAAGASPAATGPRRGPPADWAALPLELGDLEEAFRRRRARLVRRREELLAEAKAAEAKGYEGSSRAQAALAEAEALPVPPADNGAAALAAATGTGTSFEAALESMTSLLKAGILLDPSAHLAPLLRKAGSPAALAQALGALRLNHLAQAGAKLGSHEAAQGSLHAVVVQECQRLGSAAPLLELWESVWEHGMEPSAEAAAAAVAAAVGLGDGRAAAALLALTAQYGAEPLAGPAQVAAVVSLLEKGKPEDASELKGLLPRLGFRA</sequence>
<dbReference type="OrthoDB" id="548147at2759"/>
<evidence type="ECO:0000256" key="2">
    <source>
        <dbReference type="SAM" id="MobiDB-lite"/>
    </source>
</evidence>
<name>A0A835YHB4_9CHLO</name>
<feature type="region of interest" description="Disordered" evidence="2">
    <location>
        <begin position="20"/>
        <end position="58"/>
    </location>
</feature>
<dbReference type="EMBL" id="JAEHOE010000013">
    <property type="protein sequence ID" value="KAG2497629.1"/>
    <property type="molecule type" value="Genomic_DNA"/>
</dbReference>
<organism evidence="3 4">
    <name type="scientific">Edaphochlamys debaryana</name>
    <dbReference type="NCBI Taxonomy" id="47281"/>
    <lineage>
        <taxon>Eukaryota</taxon>
        <taxon>Viridiplantae</taxon>
        <taxon>Chlorophyta</taxon>
        <taxon>core chlorophytes</taxon>
        <taxon>Chlorophyceae</taxon>
        <taxon>CS clade</taxon>
        <taxon>Chlamydomonadales</taxon>
        <taxon>Chlamydomonadales incertae sedis</taxon>
        <taxon>Edaphochlamys</taxon>
    </lineage>
</organism>
<reference evidence="3" key="1">
    <citation type="journal article" date="2020" name="bioRxiv">
        <title>Comparative genomics of Chlamydomonas.</title>
        <authorList>
            <person name="Craig R.J."/>
            <person name="Hasan A.R."/>
            <person name="Ness R.W."/>
            <person name="Keightley P.D."/>
        </authorList>
    </citation>
    <scope>NUCLEOTIDE SEQUENCE</scope>
    <source>
        <strain evidence="3">CCAP 11/70</strain>
    </source>
</reference>
<evidence type="ECO:0000313" key="4">
    <source>
        <dbReference type="Proteomes" id="UP000612055"/>
    </source>
</evidence>
<dbReference type="Proteomes" id="UP000612055">
    <property type="component" value="Unassembled WGS sequence"/>
</dbReference>
<gene>
    <name evidence="3" type="ORF">HYH03_004369</name>
</gene>
<protein>
    <submittedName>
        <fullName evidence="3">Uncharacterized protein</fullName>
    </submittedName>
</protein>